<dbReference type="CDD" id="cd02042">
    <property type="entry name" value="ParAB_family"/>
    <property type="match status" value="1"/>
</dbReference>
<dbReference type="InterPro" id="IPR050678">
    <property type="entry name" value="DNA_Partitioning_ATPase"/>
</dbReference>
<accession>A0A0R0A3W0</accession>
<comment type="caution">
    <text evidence="2">The sequence shown here is derived from an EMBL/GenBank/DDBJ whole genome shotgun (WGS) entry which is preliminary data.</text>
</comment>
<protein>
    <submittedName>
        <fullName evidence="2">Chromosome partitioning protein ParA</fullName>
    </submittedName>
</protein>
<dbReference type="EMBL" id="LLXS01000045">
    <property type="protein sequence ID" value="KRG39433.1"/>
    <property type="molecule type" value="Genomic_DNA"/>
</dbReference>
<evidence type="ECO:0000259" key="1">
    <source>
        <dbReference type="Pfam" id="PF13614"/>
    </source>
</evidence>
<reference evidence="2 3" key="1">
    <citation type="submission" date="2015-10" db="EMBL/GenBank/DDBJ databases">
        <title>Genome sequencing and analysis of members of genus Stenotrophomonas.</title>
        <authorList>
            <person name="Patil P.P."/>
            <person name="Midha S."/>
            <person name="Patil P.B."/>
        </authorList>
    </citation>
    <scope>NUCLEOTIDE SEQUENCE [LARGE SCALE GENOMIC DNA]</scope>
    <source>
        <strain evidence="2 3">JCM 9942</strain>
    </source>
</reference>
<gene>
    <name evidence="2" type="ORF">ARC78_01570</name>
</gene>
<organism evidence="2 3">
    <name type="scientific">Stenotrophomonas pictorum JCM 9942</name>
    <dbReference type="NCBI Taxonomy" id="1236960"/>
    <lineage>
        <taxon>Bacteria</taxon>
        <taxon>Pseudomonadati</taxon>
        <taxon>Pseudomonadota</taxon>
        <taxon>Gammaproteobacteria</taxon>
        <taxon>Lysobacterales</taxon>
        <taxon>Lysobacteraceae</taxon>
        <taxon>Stenotrophomonas</taxon>
    </lineage>
</organism>
<feature type="domain" description="AAA" evidence="1">
    <location>
        <begin position="1"/>
        <end position="173"/>
    </location>
</feature>
<dbReference type="AlphaFoldDB" id="A0A0R0A3W0"/>
<dbReference type="PANTHER" id="PTHR13696">
    <property type="entry name" value="P-LOOP CONTAINING NUCLEOSIDE TRIPHOSPHATE HYDROLASE"/>
    <property type="match status" value="1"/>
</dbReference>
<dbReference type="SUPFAM" id="SSF52540">
    <property type="entry name" value="P-loop containing nucleoside triphosphate hydrolases"/>
    <property type="match status" value="1"/>
</dbReference>
<evidence type="ECO:0000313" key="3">
    <source>
        <dbReference type="Proteomes" id="UP000050836"/>
    </source>
</evidence>
<dbReference type="Gene3D" id="3.40.50.300">
    <property type="entry name" value="P-loop containing nucleotide triphosphate hydrolases"/>
    <property type="match status" value="1"/>
</dbReference>
<keyword evidence="3" id="KW-1185">Reference proteome</keyword>
<dbReference type="Proteomes" id="UP000050836">
    <property type="component" value="Unassembled WGS sequence"/>
</dbReference>
<proteinExistence type="predicted"/>
<dbReference type="RefSeq" id="WP_054660952.1">
    <property type="nucleotide sequence ID" value="NZ_BAZI01000630.1"/>
</dbReference>
<evidence type="ECO:0000313" key="2">
    <source>
        <dbReference type="EMBL" id="KRG39433.1"/>
    </source>
</evidence>
<dbReference type="Pfam" id="PF13614">
    <property type="entry name" value="AAA_31"/>
    <property type="match status" value="1"/>
</dbReference>
<dbReference type="OrthoDB" id="9815116at2"/>
<sequence length="260" mass="27822">MRIWAVANQKGGVGKTTTTLALGRGLAALGHKVLLIDLDPHSSLTRAFGVPLEPAPTGVLELFATPPADIGALSHASRIPGLDYLCAQAALATLERRSANQPGLGLALQQAFTRHGGQHDYILLDCAPTLGLLMINALAAADRLIIPTQAEPLALHGLDGMVRTGEMVERSRQRPLPISILPTLFDRRTRTGNETLKQMQDRHGARVWEEAIPVDTSISNPNALTVPAIGDAYPGRALLAYRRALEWLRGADASLLEHAA</sequence>
<dbReference type="PANTHER" id="PTHR13696:SF69">
    <property type="entry name" value="PLASMID PARTITIONING PROTEIN-RELATED"/>
    <property type="match status" value="1"/>
</dbReference>
<dbReference type="InterPro" id="IPR025669">
    <property type="entry name" value="AAA_dom"/>
</dbReference>
<name>A0A0R0A3W0_9GAMM</name>
<dbReference type="InterPro" id="IPR027417">
    <property type="entry name" value="P-loop_NTPase"/>
</dbReference>